<evidence type="ECO:0000259" key="1">
    <source>
        <dbReference type="PROSITE" id="PS50042"/>
    </source>
</evidence>
<dbReference type="Proteomes" id="UP000559010">
    <property type="component" value="Unassembled WGS sequence"/>
</dbReference>
<feature type="domain" description="Cyclic nucleotide-binding" evidence="1">
    <location>
        <begin position="13"/>
        <end position="56"/>
    </location>
</feature>
<dbReference type="RefSeq" id="WP_169678251.1">
    <property type="nucleotide sequence ID" value="NZ_JABBNU010000002.1"/>
</dbReference>
<gene>
    <name evidence="2" type="ORF">HH304_04415</name>
</gene>
<dbReference type="SUPFAM" id="SSF51206">
    <property type="entry name" value="cAMP-binding domain-like"/>
    <property type="match status" value="1"/>
</dbReference>
<dbReference type="AlphaFoldDB" id="A0A848J376"/>
<dbReference type="EMBL" id="JABBNU010000002">
    <property type="protein sequence ID" value="NMM47632.1"/>
    <property type="molecule type" value="Genomic_DNA"/>
</dbReference>
<keyword evidence="3" id="KW-1185">Reference proteome</keyword>
<sequence length="193" mass="22583">MNTEKILNEMGETYSPLTIECQEEFIANAKVRTFKKGEVVVREGQFSKKAYLIVEGCSRAYYLKDGKDISDWFTFENQFMAAIVSFFSEKPSPHFVEFVEDSIVLEFSKDIMDKLTNKHHDFERFISKVVTETMLGLCERLYTIQFNKADERYNHLLNIYPNITNRIPLTHIASYLGITLETLSRIRNPKNRI</sequence>
<dbReference type="PROSITE" id="PS50042">
    <property type="entry name" value="CNMP_BINDING_3"/>
    <property type="match status" value="1"/>
</dbReference>
<organism evidence="2 3">
    <name type="scientific">Marinigracilibium pacificum</name>
    <dbReference type="NCBI Taxonomy" id="2729599"/>
    <lineage>
        <taxon>Bacteria</taxon>
        <taxon>Pseudomonadati</taxon>
        <taxon>Bacteroidota</taxon>
        <taxon>Cytophagia</taxon>
        <taxon>Cytophagales</taxon>
        <taxon>Flammeovirgaceae</taxon>
        <taxon>Marinigracilibium</taxon>
    </lineage>
</organism>
<comment type="caution">
    <text evidence="2">The sequence shown here is derived from an EMBL/GenBank/DDBJ whole genome shotgun (WGS) entry which is preliminary data.</text>
</comment>
<dbReference type="InterPro" id="IPR000595">
    <property type="entry name" value="cNMP-bd_dom"/>
</dbReference>
<dbReference type="Gene3D" id="2.60.120.10">
    <property type="entry name" value="Jelly Rolls"/>
    <property type="match status" value="1"/>
</dbReference>
<dbReference type="Pfam" id="PF00027">
    <property type="entry name" value="cNMP_binding"/>
    <property type="match status" value="1"/>
</dbReference>
<accession>A0A848J376</accession>
<dbReference type="InterPro" id="IPR014710">
    <property type="entry name" value="RmlC-like_jellyroll"/>
</dbReference>
<protein>
    <submittedName>
        <fullName evidence="2">Crp/Fnr family transcriptional regulator</fullName>
    </submittedName>
</protein>
<evidence type="ECO:0000313" key="2">
    <source>
        <dbReference type="EMBL" id="NMM47632.1"/>
    </source>
</evidence>
<dbReference type="CDD" id="cd00038">
    <property type="entry name" value="CAP_ED"/>
    <property type="match status" value="1"/>
</dbReference>
<name>A0A848J376_9BACT</name>
<proteinExistence type="predicted"/>
<evidence type="ECO:0000313" key="3">
    <source>
        <dbReference type="Proteomes" id="UP000559010"/>
    </source>
</evidence>
<dbReference type="InterPro" id="IPR018490">
    <property type="entry name" value="cNMP-bd_dom_sf"/>
</dbReference>
<reference evidence="2 3" key="1">
    <citation type="submission" date="2020-04" db="EMBL/GenBank/DDBJ databases">
        <title>Flammeovirgaceae bacterium KN852 isolated from deep sea.</title>
        <authorList>
            <person name="Zhang D.-C."/>
        </authorList>
    </citation>
    <scope>NUCLEOTIDE SEQUENCE [LARGE SCALE GENOMIC DNA]</scope>
    <source>
        <strain evidence="2 3">KN852</strain>
    </source>
</reference>